<dbReference type="RefSeq" id="WP_093088478.1">
    <property type="nucleotide sequence ID" value="NZ_FNBE01000016.1"/>
</dbReference>
<keyword evidence="2" id="KW-1185">Reference proteome</keyword>
<name>A0A1G7XQ70_PSEOR</name>
<evidence type="ECO:0000313" key="2">
    <source>
        <dbReference type="Proteomes" id="UP000198967"/>
    </source>
</evidence>
<proteinExistence type="predicted"/>
<organism evidence="1 2">
    <name type="scientific">Pseudonocardia oroxyli</name>
    <dbReference type="NCBI Taxonomy" id="366584"/>
    <lineage>
        <taxon>Bacteria</taxon>
        <taxon>Bacillati</taxon>
        <taxon>Actinomycetota</taxon>
        <taxon>Actinomycetes</taxon>
        <taxon>Pseudonocardiales</taxon>
        <taxon>Pseudonocardiaceae</taxon>
        <taxon>Pseudonocardia</taxon>
    </lineage>
</organism>
<dbReference type="OrthoDB" id="9812409at2"/>
<evidence type="ECO:0000313" key="1">
    <source>
        <dbReference type="EMBL" id="SDG86226.1"/>
    </source>
</evidence>
<protein>
    <submittedName>
        <fullName evidence="1">Uncharacterized membrane protein</fullName>
    </submittedName>
</protein>
<dbReference type="Proteomes" id="UP000198967">
    <property type="component" value="Unassembled WGS sequence"/>
</dbReference>
<sequence length="176" mass="17483">MSTSDPTAAADRLPHPARELLARLARAAALGAATGGRSSAGPAAVALSSTVADRGVASRLGTPAGRAVACLFALGEVVADKLPVTPPRTQVPGLAPRLLFAPVAAVAAGLRTTRDPDVWNLAEATAAVGAALATAFGGVRLRAVLAERLGTDLPGAFLEDAVVAGLAWSGAHRSTP</sequence>
<dbReference type="AlphaFoldDB" id="A0A1G7XQ70"/>
<accession>A0A1G7XQ70</accession>
<gene>
    <name evidence="1" type="ORF">SAMN05216377_11650</name>
</gene>
<reference evidence="1 2" key="1">
    <citation type="submission" date="2016-10" db="EMBL/GenBank/DDBJ databases">
        <authorList>
            <person name="de Groot N.N."/>
        </authorList>
    </citation>
    <scope>NUCLEOTIDE SEQUENCE [LARGE SCALE GENOMIC DNA]</scope>
    <source>
        <strain evidence="1 2">CGMCC 4.3143</strain>
    </source>
</reference>
<dbReference type="EMBL" id="FNBE01000016">
    <property type="protein sequence ID" value="SDG86226.1"/>
    <property type="molecule type" value="Genomic_DNA"/>
</dbReference>